<dbReference type="PROSITE" id="PS00072">
    <property type="entry name" value="ACYL_COA_DH_1"/>
    <property type="match status" value="1"/>
</dbReference>
<dbReference type="PANTHER" id="PTHR43884:SF12">
    <property type="entry name" value="ISOVALERYL-COA DEHYDROGENASE, MITOCHONDRIAL-RELATED"/>
    <property type="match status" value="1"/>
</dbReference>
<dbReference type="Pfam" id="PF02770">
    <property type="entry name" value="Acyl-CoA_dh_M"/>
    <property type="match status" value="1"/>
</dbReference>
<name>A0A2K5AQE5_9ARCH</name>
<dbReference type="KEGG" id="ncv:NCAV_0662"/>
<reference evidence="11" key="1">
    <citation type="submission" date="2018-01" db="EMBL/GenBank/DDBJ databases">
        <authorList>
            <person name="Kerou L M."/>
        </authorList>
    </citation>
    <scope>NUCLEOTIDE SEQUENCE [LARGE SCALE GENOMIC DNA]</scope>
    <source>
        <strain evidence="11">SCU2</strain>
    </source>
</reference>
<dbReference type="Gene3D" id="1.10.540.10">
    <property type="entry name" value="Acyl-CoA dehydrogenase/oxidase, N-terminal domain"/>
    <property type="match status" value="1"/>
</dbReference>
<dbReference type="FunFam" id="2.40.110.10:FF:000002">
    <property type="entry name" value="Acyl-CoA dehydrogenase fadE12"/>
    <property type="match status" value="1"/>
</dbReference>
<evidence type="ECO:0000256" key="6">
    <source>
        <dbReference type="RuleBase" id="RU362125"/>
    </source>
</evidence>
<dbReference type="Proteomes" id="UP000236248">
    <property type="component" value="Chromosome NCAV"/>
</dbReference>
<dbReference type="EC" id="1.3.8.-" evidence="10"/>
<dbReference type="EMBL" id="LT981265">
    <property type="protein sequence ID" value="SPC33845.1"/>
    <property type="molecule type" value="Genomic_DNA"/>
</dbReference>
<dbReference type="InterPro" id="IPR009100">
    <property type="entry name" value="AcylCoA_DH/oxidase_NM_dom_sf"/>
</dbReference>
<keyword evidence="11" id="KW-1185">Reference proteome</keyword>
<evidence type="ECO:0000256" key="5">
    <source>
        <dbReference type="ARBA" id="ARBA00023002"/>
    </source>
</evidence>
<dbReference type="InterPro" id="IPR036250">
    <property type="entry name" value="AcylCo_DH-like_C"/>
</dbReference>
<evidence type="ECO:0000259" key="9">
    <source>
        <dbReference type="Pfam" id="PF02771"/>
    </source>
</evidence>
<dbReference type="SUPFAM" id="SSF47203">
    <property type="entry name" value="Acyl-CoA dehydrogenase C-terminal domain-like"/>
    <property type="match status" value="1"/>
</dbReference>
<dbReference type="PANTHER" id="PTHR43884">
    <property type="entry name" value="ACYL-COA DEHYDROGENASE"/>
    <property type="match status" value="1"/>
</dbReference>
<dbReference type="GO" id="GO:0050660">
    <property type="term" value="F:flavin adenine dinucleotide binding"/>
    <property type="evidence" value="ECO:0007669"/>
    <property type="project" value="InterPro"/>
</dbReference>
<dbReference type="Pfam" id="PF02771">
    <property type="entry name" value="Acyl-CoA_dh_N"/>
    <property type="match status" value="1"/>
</dbReference>
<proteinExistence type="inferred from homology"/>
<feature type="domain" description="Acyl-CoA dehydrogenase/oxidase C-terminal" evidence="7">
    <location>
        <begin position="242"/>
        <end position="392"/>
    </location>
</feature>
<gene>
    <name evidence="10" type="primary">acdA</name>
    <name evidence="10" type="ORF">NCAV_0662</name>
</gene>
<sequence length="400" mass="44743">MTLFKQELRQALSIFYQPKSDHALQLLESLGDIMERYVMPDARRIDAEGVFPIESVKRLSDHGFCKIPFKARYGGFELPYPIYISALEMLGMACASTGLSLAIHCTVCSGIEMFGNEEQKERYLKPLIDGRMLGAFALTEPEAGSDAKAVKTRARLDGDGKNSNYYIIDGRKRFITNGGVADVYFVFAVTDNGYSLFLVDKDSPGLKVGRCMDKMGVRGSPLVELQLDECMVPRENLVGEEGKGYHYAMEMLHTGRIGIAALSVGIAQIAFEKSLEYSKRRQAFGKPIAEFQMIREKLADMHMMISAARYLTLSAAWAKHNGLDDYALKAAEAKLFASETAKMVSDEAIQIHGAYGYVDEFDVNRHWRDARMMSIGEGTSEIMRLIISHRLLRRSDESDS</sequence>
<keyword evidence="5 6" id="KW-0560">Oxidoreductase</keyword>
<dbReference type="Gene3D" id="1.20.140.10">
    <property type="entry name" value="Butyryl-CoA Dehydrogenase, subunit A, domain 3"/>
    <property type="match status" value="1"/>
</dbReference>
<comment type="similarity">
    <text evidence="2 6">Belongs to the acyl-CoA dehydrogenase family.</text>
</comment>
<feature type="domain" description="Acyl-CoA dehydrogenase/oxidase N-terminal" evidence="9">
    <location>
        <begin position="21"/>
        <end position="130"/>
    </location>
</feature>
<dbReference type="AlphaFoldDB" id="A0A2K5AQE5"/>
<feature type="domain" description="Acyl-CoA oxidase/dehydrogenase middle" evidence="8">
    <location>
        <begin position="135"/>
        <end position="230"/>
    </location>
</feature>
<dbReference type="RefSeq" id="WP_103287368.1">
    <property type="nucleotide sequence ID" value="NZ_LT981265.1"/>
</dbReference>
<dbReference type="Pfam" id="PF00441">
    <property type="entry name" value="Acyl-CoA_dh_1"/>
    <property type="match status" value="1"/>
</dbReference>
<dbReference type="PIRSF" id="PIRSF016578">
    <property type="entry name" value="HsaA"/>
    <property type="match status" value="1"/>
</dbReference>
<evidence type="ECO:0000259" key="8">
    <source>
        <dbReference type="Pfam" id="PF02770"/>
    </source>
</evidence>
<keyword evidence="3 6" id="KW-0285">Flavoprotein</keyword>
<evidence type="ECO:0000256" key="2">
    <source>
        <dbReference type="ARBA" id="ARBA00009347"/>
    </source>
</evidence>
<dbReference type="GO" id="GO:0003995">
    <property type="term" value="F:acyl-CoA dehydrogenase activity"/>
    <property type="evidence" value="ECO:0007669"/>
    <property type="project" value="InterPro"/>
</dbReference>
<dbReference type="InterPro" id="IPR013786">
    <property type="entry name" value="AcylCoA_DH/ox_N"/>
</dbReference>
<dbReference type="InterPro" id="IPR037069">
    <property type="entry name" value="AcylCoA_DH/ox_N_sf"/>
</dbReference>
<dbReference type="InterPro" id="IPR046373">
    <property type="entry name" value="Acyl-CoA_Oxase/DH_mid-dom_sf"/>
</dbReference>
<evidence type="ECO:0000313" key="11">
    <source>
        <dbReference type="Proteomes" id="UP000236248"/>
    </source>
</evidence>
<evidence type="ECO:0000259" key="7">
    <source>
        <dbReference type="Pfam" id="PF00441"/>
    </source>
</evidence>
<evidence type="ECO:0000256" key="1">
    <source>
        <dbReference type="ARBA" id="ARBA00001974"/>
    </source>
</evidence>
<dbReference type="InterPro" id="IPR006091">
    <property type="entry name" value="Acyl-CoA_Oxase/DH_mid-dom"/>
</dbReference>
<accession>A0A2K5AQE5</accession>
<protein>
    <submittedName>
        <fullName evidence="10">Short-chain specific acyl-CoA dehydrogenase</fullName>
        <ecNumber evidence="10">1.3.8.-</ecNumber>
    </submittedName>
</protein>
<evidence type="ECO:0000313" key="10">
    <source>
        <dbReference type="EMBL" id="SPC33845.1"/>
    </source>
</evidence>
<dbReference type="FunFam" id="1.20.140.10:FF:000004">
    <property type="entry name" value="Acyl-CoA dehydrogenase FadE25"/>
    <property type="match status" value="1"/>
</dbReference>
<evidence type="ECO:0000256" key="4">
    <source>
        <dbReference type="ARBA" id="ARBA00022827"/>
    </source>
</evidence>
<comment type="cofactor">
    <cofactor evidence="1 6">
        <name>FAD</name>
        <dbReference type="ChEBI" id="CHEBI:57692"/>
    </cofactor>
</comment>
<dbReference type="InterPro" id="IPR009075">
    <property type="entry name" value="AcylCo_DH/oxidase_C"/>
</dbReference>
<evidence type="ECO:0000256" key="3">
    <source>
        <dbReference type="ARBA" id="ARBA00022630"/>
    </source>
</evidence>
<organism evidence="10 11">
    <name type="scientific">Candidatus Nitrosocaldus cavascurensis</name>
    <dbReference type="NCBI Taxonomy" id="2058097"/>
    <lineage>
        <taxon>Archaea</taxon>
        <taxon>Nitrososphaerota</taxon>
        <taxon>Nitrososphaeria</taxon>
        <taxon>Candidatus Nitrosocaldales</taxon>
        <taxon>Candidatus Nitrosocaldaceae</taxon>
        <taxon>Candidatus Nitrosocaldus</taxon>
    </lineage>
</organism>
<keyword evidence="4 6" id="KW-0274">FAD</keyword>
<dbReference type="SUPFAM" id="SSF56645">
    <property type="entry name" value="Acyl-CoA dehydrogenase NM domain-like"/>
    <property type="match status" value="1"/>
</dbReference>
<dbReference type="Gene3D" id="2.40.110.10">
    <property type="entry name" value="Butyryl-CoA Dehydrogenase, subunit A, domain 2"/>
    <property type="match status" value="1"/>
</dbReference>
<dbReference type="GeneID" id="41594733"/>
<dbReference type="InterPro" id="IPR006089">
    <property type="entry name" value="Acyl-CoA_DH_CS"/>
</dbReference>